<accession>A0A8J2K658</accession>
<sequence>MGIVNWTDTKIFEFIQISNYCTSFSIVEPSSGADDEFLSFSLHFFFSPHICTHKNTQPVRRSHRKEDPFVRQPQTRQDDSG</sequence>
<protein>
    <submittedName>
        <fullName evidence="2">Uncharacterized protein</fullName>
    </submittedName>
</protein>
<organism evidence="2 3">
    <name type="scientific">Allacma fusca</name>
    <dbReference type="NCBI Taxonomy" id="39272"/>
    <lineage>
        <taxon>Eukaryota</taxon>
        <taxon>Metazoa</taxon>
        <taxon>Ecdysozoa</taxon>
        <taxon>Arthropoda</taxon>
        <taxon>Hexapoda</taxon>
        <taxon>Collembola</taxon>
        <taxon>Symphypleona</taxon>
        <taxon>Sminthuridae</taxon>
        <taxon>Allacma</taxon>
    </lineage>
</organism>
<evidence type="ECO:0000313" key="2">
    <source>
        <dbReference type="EMBL" id="CAG7733853.1"/>
    </source>
</evidence>
<dbReference type="AlphaFoldDB" id="A0A8J2K658"/>
<dbReference type="EMBL" id="CAJVCH010257879">
    <property type="protein sequence ID" value="CAG7733853.1"/>
    <property type="molecule type" value="Genomic_DNA"/>
</dbReference>
<evidence type="ECO:0000313" key="3">
    <source>
        <dbReference type="Proteomes" id="UP000708208"/>
    </source>
</evidence>
<gene>
    <name evidence="2" type="ORF">AFUS01_LOCUS22275</name>
</gene>
<evidence type="ECO:0000256" key="1">
    <source>
        <dbReference type="SAM" id="MobiDB-lite"/>
    </source>
</evidence>
<proteinExistence type="predicted"/>
<comment type="caution">
    <text evidence="2">The sequence shown here is derived from an EMBL/GenBank/DDBJ whole genome shotgun (WGS) entry which is preliminary data.</text>
</comment>
<dbReference type="Proteomes" id="UP000708208">
    <property type="component" value="Unassembled WGS sequence"/>
</dbReference>
<keyword evidence="3" id="KW-1185">Reference proteome</keyword>
<reference evidence="2" key="1">
    <citation type="submission" date="2021-06" db="EMBL/GenBank/DDBJ databases">
        <authorList>
            <person name="Hodson N. C."/>
            <person name="Mongue J. A."/>
            <person name="Jaron S. K."/>
        </authorList>
    </citation>
    <scope>NUCLEOTIDE SEQUENCE</scope>
</reference>
<name>A0A8J2K658_9HEXA</name>
<feature type="region of interest" description="Disordered" evidence="1">
    <location>
        <begin position="55"/>
        <end position="81"/>
    </location>
</feature>